<feature type="compositionally biased region" description="Pro residues" evidence="9">
    <location>
        <begin position="305"/>
        <end position="317"/>
    </location>
</feature>
<dbReference type="EC" id="2.7.11.1" evidence="1"/>
<dbReference type="EMBL" id="AACS02000005">
    <property type="protein sequence ID" value="EAU84357.1"/>
    <property type="molecule type" value="Genomic_DNA"/>
</dbReference>
<evidence type="ECO:0000256" key="9">
    <source>
        <dbReference type="SAM" id="MobiDB-lite"/>
    </source>
</evidence>
<dbReference type="SUPFAM" id="SSF56112">
    <property type="entry name" value="Protein kinase-like (PK-like)"/>
    <property type="match status" value="1"/>
</dbReference>
<dbReference type="Gene3D" id="3.30.200.20">
    <property type="entry name" value="Phosphorylase Kinase, domain 1"/>
    <property type="match status" value="1"/>
</dbReference>
<evidence type="ECO:0000256" key="5">
    <source>
        <dbReference type="ARBA" id="ARBA00022777"/>
    </source>
</evidence>
<evidence type="ECO:0000313" key="12">
    <source>
        <dbReference type="Proteomes" id="UP000001861"/>
    </source>
</evidence>
<keyword evidence="3" id="KW-0808">Transferase</keyword>
<dbReference type="OMA" id="LFWQVTR"/>
<evidence type="ECO:0000256" key="8">
    <source>
        <dbReference type="ARBA" id="ARBA00048679"/>
    </source>
</evidence>
<evidence type="ECO:0000256" key="3">
    <source>
        <dbReference type="ARBA" id="ARBA00022679"/>
    </source>
</evidence>
<dbReference type="OrthoDB" id="5327538at2759"/>
<dbReference type="InterPro" id="IPR024604">
    <property type="entry name" value="GSG2_C"/>
</dbReference>
<dbReference type="KEGG" id="cci:CC1G_01353"/>
<dbReference type="AlphaFoldDB" id="A8NYJ2"/>
<evidence type="ECO:0000256" key="4">
    <source>
        <dbReference type="ARBA" id="ARBA00022741"/>
    </source>
</evidence>
<dbReference type="eggNOG" id="KOG2464">
    <property type="taxonomic scope" value="Eukaryota"/>
</dbReference>
<feature type="domain" description="Serine/threonine-protein kinase haspin C-terminal" evidence="10">
    <location>
        <begin position="687"/>
        <end position="770"/>
    </location>
</feature>
<feature type="region of interest" description="Disordered" evidence="9">
    <location>
        <begin position="201"/>
        <end position="293"/>
    </location>
</feature>
<comment type="catalytic activity">
    <reaction evidence="7">
        <text>L-threonyl-[protein] + ATP = O-phospho-L-threonyl-[protein] + ADP + H(+)</text>
        <dbReference type="Rhea" id="RHEA:46608"/>
        <dbReference type="Rhea" id="RHEA-COMP:11060"/>
        <dbReference type="Rhea" id="RHEA-COMP:11605"/>
        <dbReference type="ChEBI" id="CHEBI:15378"/>
        <dbReference type="ChEBI" id="CHEBI:30013"/>
        <dbReference type="ChEBI" id="CHEBI:30616"/>
        <dbReference type="ChEBI" id="CHEBI:61977"/>
        <dbReference type="ChEBI" id="CHEBI:456216"/>
        <dbReference type="EC" id="2.7.11.1"/>
    </reaction>
</comment>
<sequence>MLSAQTKQVNAYGKRARRVVNVTASSSGPAPGGIISIFDDLPPAPALMPLASRMKKRENIAPKPKSQLSPKPVGGKQRKRRLSPVLTPVKKVPRVAQLIKESRTQPLDNKLDGGVRQANAKVNLTTEAEASPFDASSFSSPRRPFSSFSVNVPGSPALPASLRASKSRVPSAKSIPFKLAKPSSPVVNMDIIVLDDDGQVVRKERRSSKTGVETNPVKDVPKKRARPSRAAASKAAILVESDSDPDVARQPAQPKRTQRQKALVVVSDVSDSETENAPTAPSPAPPKTNRLSKLPTVEVVIPPAPYPIRPLARPSPPAGTQHRAATPTKPKPAPPTARPGPAFQLPPSPIPRARPLTPIKGMRRNGLFDPPSPPSPSLTDFDLSLDLSELNIDAECVDAHDVEPNIPAYLLPLLEECHQEECGPHDFSSFIDSFPFDPILRDGRSDAPSELEFRKIGEASYSEVFGIADVVLKVIPLRDESAPGAISTELEEGPPPSDAQDVRKEIIVTRAMGEVYGGFVKFLKTYIVRGKYPELLLNLWDEYNETKGSESMRPDTFKLSQVYAIIVLPNGGPDLEAYSFNNPTKQGWKQACSIFWQVAKSLAHAEHLVSFEHRDLHWGQILVKNVPSQKPKLQPINVNGVKSRKQRLMMDDKSHGVQTTIIDLGLSRMDAGDGSGGYRVQWTPFDEEVFMGEGEYQFDVYRMMRDHTGDDWEGYHPLTNVMWLHYLATKLLYGKGLKAPVVRKPKSGSEAPLATSSDAFSERDCYESLLDIEQWLGSFLTGAFPAQSKAIAKTKGRRKTIALSSCLALRDGPSCAGEVVAYGVKKGWVSATKLF</sequence>
<dbReference type="PANTHER" id="PTHR24419">
    <property type="entry name" value="INTERLEUKIN-1 RECEPTOR-ASSOCIATED KINASE"/>
    <property type="match status" value="1"/>
</dbReference>
<dbReference type="GO" id="GO:0035556">
    <property type="term" value="P:intracellular signal transduction"/>
    <property type="evidence" value="ECO:0007669"/>
    <property type="project" value="TreeGrafter"/>
</dbReference>
<dbReference type="GO" id="GO:0005737">
    <property type="term" value="C:cytoplasm"/>
    <property type="evidence" value="ECO:0007669"/>
    <property type="project" value="TreeGrafter"/>
</dbReference>
<evidence type="ECO:0000256" key="6">
    <source>
        <dbReference type="ARBA" id="ARBA00022840"/>
    </source>
</evidence>
<dbReference type="InterPro" id="IPR011009">
    <property type="entry name" value="Kinase-like_dom_sf"/>
</dbReference>
<protein>
    <recommendedName>
        <fullName evidence="1">non-specific serine/threonine protein kinase</fullName>
        <ecNumber evidence="1">2.7.11.1</ecNumber>
    </recommendedName>
</protein>
<dbReference type="Proteomes" id="UP000001861">
    <property type="component" value="Unassembled WGS sequence"/>
</dbReference>
<dbReference type="VEuPathDB" id="FungiDB:CC1G_01353"/>
<dbReference type="Gene3D" id="1.10.510.10">
    <property type="entry name" value="Transferase(Phosphotransferase) domain 1"/>
    <property type="match status" value="1"/>
</dbReference>
<feature type="region of interest" description="Disordered" evidence="9">
    <location>
        <begin position="58"/>
        <end position="83"/>
    </location>
</feature>
<keyword evidence="2" id="KW-0723">Serine/threonine-protein kinase</keyword>
<reference evidence="11 12" key="1">
    <citation type="journal article" date="2010" name="Proc. Natl. Acad. Sci. U.S.A.">
        <title>Insights into evolution of multicellular fungi from the assembled chromosomes of the mushroom Coprinopsis cinerea (Coprinus cinereus).</title>
        <authorList>
            <person name="Stajich J.E."/>
            <person name="Wilke S.K."/>
            <person name="Ahren D."/>
            <person name="Au C.H."/>
            <person name="Birren B.W."/>
            <person name="Borodovsky M."/>
            <person name="Burns C."/>
            <person name="Canback B."/>
            <person name="Casselton L.A."/>
            <person name="Cheng C.K."/>
            <person name="Deng J."/>
            <person name="Dietrich F.S."/>
            <person name="Fargo D.C."/>
            <person name="Farman M.L."/>
            <person name="Gathman A.C."/>
            <person name="Goldberg J."/>
            <person name="Guigo R."/>
            <person name="Hoegger P.J."/>
            <person name="Hooker J.B."/>
            <person name="Huggins A."/>
            <person name="James T.Y."/>
            <person name="Kamada T."/>
            <person name="Kilaru S."/>
            <person name="Kodira C."/>
            <person name="Kues U."/>
            <person name="Kupfer D."/>
            <person name="Kwan H.S."/>
            <person name="Lomsadze A."/>
            <person name="Li W."/>
            <person name="Lilly W.W."/>
            <person name="Ma L.J."/>
            <person name="Mackey A.J."/>
            <person name="Manning G."/>
            <person name="Martin F."/>
            <person name="Muraguchi H."/>
            <person name="Natvig D.O."/>
            <person name="Palmerini H."/>
            <person name="Ramesh M.A."/>
            <person name="Rehmeyer C.J."/>
            <person name="Roe B.A."/>
            <person name="Shenoy N."/>
            <person name="Stanke M."/>
            <person name="Ter-Hovhannisyan V."/>
            <person name="Tunlid A."/>
            <person name="Velagapudi R."/>
            <person name="Vision T.J."/>
            <person name="Zeng Q."/>
            <person name="Zolan M.E."/>
            <person name="Pukkila P.J."/>
        </authorList>
    </citation>
    <scope>NUCLEOTIDE SEQUENCE [LARGE SCALE GENOMIC DNA]</scope>
    <source>
        <strain evidence="12">Okayama-7 / 130 / ATCC MYA-4618 / FGSC 9003</strain>
    </source>
</reference>
<dbReference type="STRING" id="240176.A8NYJ2"/>
<organism evidence="11 12">
    <name type="scientific">Coprinopsis cinerea (strain Okayama-7 / 130 / ATCC MYA-4618 / FGSC 9003)</name>
    <name type="common">Inky cap fungus</name>
    <name type="synonym">Hormographiella aspergillata</name>
    <dbReference type="NCBI Taxonomy" id="240176"/>
    <lineage>
        <taxon>Eukaryota</taxon>
        <taxon>Fungi</taxon>
        <taxon>Dikarya</taxon>
        <taxon>Basidiomycota</taxon>
        <taxon>Agaricomycotina</taxon>
        <taxon>Agaricomycetes</taxon>
        <taxon>Agaricomycetidae</taxon>
        <taxon>Agaricales</taxon>
        <taxon>Agaricineae</taxon>
        <taxon>Psathyrellaceae</taxon>
        <taxon>Coprinopsis</taxon>
    </lineage>
</organism>
<evidence type="ECO:0000256" key="1">
    <source>
        <dbReference type="ARBA" id="ARBA00012513"/>
    </source>
</evidence>
<keyword evidence="4" id="KW-0547">Nucleotide-binding</keyword>
<evidence type="ECO:0000256" key="2">
    <source>
        <dbReference type="ARBA" id="ARBA00022527"/>
    </source>
</evidence>
<evidence type="ECO:0000256" key="7">
    <source>
        <dbReference type="ARBA" id="ARBA00047899"/>
    </source>
</evidence>
<feature type="compositionally biased region" description="Pro residues" evidence="9">
    <location>
        <begin position="329"/>
        <end position="352"/>
    </location>
</feature>
<dbReference type="Pfam" id="PF12330">
    <property type="entry name" value="Haspin_kinase"/>
    <property type="match status" value="1"/>
</dbReference>
<evidence type="ECO:0000259" key="10">
    <source>
        <dbReference type="SMART" id="SM01331"/>
    </source>
</evidence>
<keyword evidence="6" id="KW-0067">ATP-binding</keyword>
<dbReference type="GO" id="GO:0000278">
    <property type="term" value="P:mitotic cell cycle"/>
    <property type="evidence" value="ECO:0007669"/>
    <property type="project" value="TreeGrafter"/>
</dbReference>
<accession>A8NYJ2</accession>
<comment type="catalytic activity">
    <reaction evidence="8">
        <text>L-seryl-[protein] + ATP = O-phospho-L-seryl-[protein] + ADP + H(+)</text>
        <dbReference type="Rhea" id="RHEA:17989"/>
        <dbReference type="Rhea" id="RHEA-COMP:9863"/>
        <dbReference type="Rhea" id="RHEA-COMP:11604"/>
        <dbReference type="ChEBI" id="CHEBI:15378"/>
        <dbReference type="ChEBI" id="CHEBI:29999"/>
        <dbReference type="ChEBI" id="CHEBI:30616"/>
        <dbReference type="ChEBI" id="CHEBI:83421"/>
        <dbReference type="ChEBI" id="CHEBI:456216"/>
        <dbReference type="EC" id="2.7.11.1"/>
    </reaction>
</comment>
<dbReference type="GO" id="GO:0005524">
    <property type="term" value="F:ATP binding"/>
    <property type="evidence" value="ECO:0007669"/>
    <property type="project" value="UniProtKB-KW"/>
</dbReference>
<dbReference type="RefSeq" id="XP_001837441.1">
    <property type="nucleotide sequence ID" value="XM_001837389.1"/>
</dbReference>
<dbReference type="SMART" id="SM01331">
    <property type="entry name" value="DUF3635"/>
    <property type="match status" value="1"/>
</dbReference>
<dbReference type="PANTHER" id="PTHR24419:SF18">
    <property type="entry name" value="SERINE_THREONINE-PROTEIN KINASE HASPIN"/>
    <property type="match status" value="1"/>
</dbReference>
<dbReference type="GeneID" id="6013997"/>
<comment type="caution">
    <text evidence="11">The sequence shown here is derived from an EMBL/GenBank/DDBJ whole genome shotgun (WGS) entry which is preliminary data.</text>
</comment>
<feature type="region of interest" description="Disordered" evidence="9">
    <location>
        <begin position="305"/>
        <end position="376"/>
    </location>
</feature>
<gene>
    <name evidence="11" type="ORF">CC1G_01353</name>
</gene>
<dbReference type="GO" id="GO:0072354">
    <property type="term" value="F:histone H3T3 kinase activity"/>
    <property type="evidence" value="ECO:0007669"/>
    <property type="project" value="TreeGrafter"/>
</dbReference>
<proteinExistence type="predicted"/>
<keyword evidence="5 11" id="KW-0418">Kinase</keyword>
<keyword evidence="12" id="KW-1185">Reference proteome</keyword>
<evidence type="ECO:0000313" key="11">
    <source>
        <dbReference type="EMBL" id="EAU84357.1"/>
    </source>
</evidence>
<dbReference type="InParanoid" id="A8NYJ2"/>
<name>A8NYJ2_COPC7</name>
<dbReference type="GO" id="GO:0005634">
    <property type="term" value="C:nucleus"/>
    <property type="evidence" value="ECO:0007669"/>
    <property type="project" value="TreeGrafter"/>
</dbReference>